<accession>A0A2V3J5N6</accession>
<evidence type="ECO:0000313" key="3">
    <source>
        <dbReference type="EMBL" id="PXF49297.1"/>
    </source>
</evidence>
<feature type="chain" id="PRO_5016036831" evidence="2">
    <location>
        <begin position="29"/>
        <end position="893"/>
    </location>
</feature>
<dbReference type="AlphaFoldDB" id="A0A2V3J5N6"/>
<feature type="signal peptide" evidence="2">
    <location>
        <begin position="1"/>
        <end position="28"/>
    </location>
</feature>
<dbReference type="OrthoDB" id="10379164at2759"/>
<feature type="compositionally biased region" description="Polar residues" evidence="1">
    <location>
        <begin position="323"/>
        <end position="332"/>
    </location>
</feature>
<gene>
    <name evidence="3" type="ORF">BWQ96_00871</name>
</gene>
<evidence type="ECO:0000256" key="2">
    <source>
        <dbReference type="SAM" id="SignalP"/>
    </source>
</evidence>
<protein>
    <submittedName>
        <fullName evidence="3">Uncharacterized protein</fullName>
    </submittedName>
</protein>
<evidence type="ECO:0000313" key="4">
    <source>
        <dbReference type="Proteomes" id="UP000247409"/>
    </source>
</evidence>
<sequence length="893" mass="100760">MRLCSERTLKGLTLLFLTLLILFTFLEQNQTPNLHLEASLDRVLSYFSTVPVDAESETGHRRQEKRKVFLPPAYYQRDRGGAIDIFEKNGASMCRIYKVCRMKNGQVYYPRWMKKHLSILEEKCGLTELNFAPVKSLKNEFGTPMYYDWLGPNLRTPALLKFSKNPTSHFFAHKNATKSLLDTNQNENVSSVRRTCIPAPKHIRKSDMSAVCDSQPEGHIAHPAILVNTIPGQPKAESDFYSVYRRTYMEKHGESVTILDPKSRLLRRPIVCFRSIIASASADHNAGFTAESTAATSSTATTQWAVTSEANTSVDPEEAAGQETVSSQTIEAQSSRVLNTSTTYGMLNTFDEYEDTQLNGEHGQQHLVHKMESEGGVELFTHRAVDGQSWNNSKQEELSKHVYGICRLYRACRGADQSIVLPNWMKNNSVQLQEHCGIDSLTFLQDDEFDLMYEKVRVSSRNRRLLNSRGSQPDMEVFFDLIGMREYRAQKHHFVTDFLRDGIHALDALFNRDETGMTSFKRQCIYRPDSNVRKAALRDGVCAHAPVKIDELRPVLILNDRMKSSGAHGKYIRQLAAMMPPKKGRGPGILLNSELSRSGYNQSTCFRSIVFTRNSYPPSSVLDAAERNVFFAQNNISRETAKGSGEGECEVHVTMLRPQKHKKSKRWFKNQGELTNEDDIVAAIETLGKAILDDSRSKEQTANIVVRRMKHSGYDIEEDKKLIQQSHIIISTNNPSLTGIVFAKPGTVVVEVQPFSYSAGPYRSFAGTLKLDYQSVMANADYQAFEGCVKDSYKKDWTGNVSASEMEAKKEGLLKLFRDARDNFNGASSDLHLEKRELDKGGLRQFHIPQERVCARAQRLVVDANLIAIIVGKKAAALCQKHAKHRLRLDAVL</sequence>
<feature type="region of interest" description="Disordered" evidence="1">
    <location>
        <begin position="310"/>
        <end position="332"/>
    </location>
</feature>
<comment type="caution">
    <text evidence="3">The sequence shown here is derived from an EMBL/GenBank/DDBJ whole genome shotgun (WGS) entry which is preliminary data.</text>
</comment>
<keyword evidence="2" id="KW-0732">Signal</keyword>
<dbReference type="EMBL" id="NBIV01000006">
    <property type="protein sequence ID" value="PXF49297.1"/>
    <property type="molecule type" value="Genomic_DNA"/>
</dbReference>
<proteinExistence type="predicted"/>
<name>A0A2V3J5N6_9FLOR</name>
<dbReference type="Proteomes" id="UP000247409">
    <property type="component" value="Unassembled WGS sequence"/>
</dbReference>
<organism evidence="3 4">
    <name type="scientific">Gracilariopsis chorda</name>
    <dbReference type="NCBI Taxonomy" id="448386"/>
    <lineage>
        <taxon>Eukaryota</taxon>
        <taxon>Rhodophyta</taxon>
        <taxon>Florideophyceae</taxon>
        <taxon>Rhodymeniophycidae</taxon>
        <taxon>Gracilariales</taxon>
        <taxon>Gracilariaceae</taxon>
        <taxon>Gracilariopsis</taxon>
    </lineage>
</organism>
<reference evidence="3 4" key="1">
    <citation type="journal article" date="2018" name="Mol. Biol. Evol.">
        <title>Analysis of the draft genome of the red seaweed Gracilariopsis chorda provides insights into genome size evolution in Rhodophyta.</title>
        <authorList>
            <person name="Lee J."/>
            <person name="Yang E.C."/>
            <person name="Graf L."/>
            <person name="Yang J.H."/>
            <person name="Qiu H."/>
            <person name="Zel Zion U."/>
            <person name="Chan C.X."/>
            <person name="Stephens T.G."/>
            <person name="Weber A.P.M."/>
            <person name="Boo G.H."/>
            <person name="Boo S.M."/>
            <person name="Kim K.M."/>
            <person name="Shin Y."/>
            <person name="Jung M."/>
            <person name="Lee S.J."/>
            <person name="Yim H.S."/>
            <person name="Lee J.H."/>
            <person name="Bhattacharya D."/>
            <person name="Yoon H.S."/>
        </authorList>
    </citation>
    <scope>NUCLEOTIDE SEQUENCE [LARGE SCALE GENOMIC DNA]</scope>
    <source>
        <strain evidence="3 4">SKKU-2015</strain>
        <tissue evidence="3">Whole body</tissue>
    </source>
</reference>
<keyword evidence="4" id="KW-1185">Reference proteome</keyword>
<evidence type="ECO:0000256" key="1">
    <source>
        <dbReference type="SAM" id="MobiDB-lite"/>
    </source>
</evidence>